<name>A0A1V6SLD6_9EURO</name>
<dbReference type="AlphaFoldDB" id="A0A1V6SLD6"/>
<accession>A0A1V6SLD6</accession>
<dbReference type="GO" id="GO:0005730">
    <property type="term" value="C:nucleolus"/>
    <property type="evidence" value="ECO:0007669"/>
    <property type="project" value="TreeGrafter"/>
</dbReference>
<evidence type="ECO:0008006" key="4">
    <source>
        <dbReference type="Google" id="ProtNLM"/>
    </source>
</evidence>
<gene>
    <name evidence="2" type="ORF">PENSTE_c035G00192</name>
</gene>
<reference evidence="3" key="1">
    <citation type="journal article" date="2017" name="Nat. Microbiol.">
        <title>Global analysis of biosynthetic gene clusters reveals vast potential of secondary metabolite production in Penicillium species.</title>
        <authorList>
            <person name="Nielsen J.C."/>
            <person name="Grijseels S."/>
            <person name="Prigent S."/>
            <person name="Ji B."/>
            <person name="Dainat J."/>
            <person name="Nielsen K.F."/>
            <person name="Frisvad J.C."/>
            <person name="Workman M."/>
            <person name="Nielsen J."/>
        </authorList>
    </citation>
    <scope>NUCLEOTIDE SEQUENCE [LARGE SCALE GENOMIC DNA]</scope>
    <source>
        <strain evidence="3">IBT 24891</strain>
    </source>
</reference>
<dbReference type="PANTHER" id="PTHR13282">
    <property type="entry name" value="PROTEIN FAM32A"/>
    <property type="match status" value="1"/>
</dbReference>
<organism evidence="2 3">
    <name type="scientific">Penicillium steckii</name>
    <dbReference type="NCBI Taxonomy" id="303698"/>
    <lineage>
        <taxon>Eukaryota</taxon>
        <taxon>Fungi</taxon>
        <taxon>Dikarya</taxon>
        <taxon>Ascomycota</taxon>
        <taxon>Pezizomycotina</taxon>
        <taxon>Eurotiomycetes</taxon>
        <taxon>Eurotiomycetidae</taxon>
        <taxon>Eurotiales</taxon>
        <taxon>Aspergillaceae</taxon>
        <taxon>Penicillium</taxon>
    </lineage>
</organism>
<dbReference type="EMBL" id="MLKD01000035">
    <property type="protein sequence ID" value="OQE14499.1"/>
    <property type="molecule type" value="Genomic_DNA"/>
</dbReference>
<evidence type="ECO:0000256" key="1">
    <source>
        <dbReference type="SAM" id="MobiDB-lite"/>
    </source>
</evidence>
<dbReference type="InterPro" id="IPR013865">
    <property type="entry name" value="FAM32A"/>
</dbReference>
<keyword evidence="3" id="KW-1185">Reference proteome</keyword>
<sequence>MAPDEYSTGGGGKLKLKGSKVVDGRVEKKKKKKEKKEKKEREGGQEVKDASGDDVERQQGEKSGSPGYDREQGEGGPKTETERKYEEVRRKRLRERLQRDGVKTHKERVEDLNKYLSRLSEHHDMPKIGPG</sequence>
<proteinExistence type="predicted"/>
<feature type="compositionally biased region" description="Basic residues" evidence="1">
    <location>
        <begin position="27"/>
        <end position="36"/>
    </location>
</feature>
<dbReference type="OrthoDB" id="205403at2759"/>
<dbReference type="STRING" id="303698.A0A1V6SLD6"/>
<dbReference type="PANTHER" id="PTHR13282:SF6">
    <property type="entry name" value="PROTEIN FAM32A"/>
    <property type="match status" value="1"/>
</dbReference>
<evidence type="ECO:0000313" key="2">
    <source>
        <dbReference type="EMBL" id="OQE14499.1"/>
    </source>
</evidence>
<evidence type="ECO:0000313" key="3">
    <source>
        <dbReference type="Proteomes" id="UP000191285"/>
    </source>
</evidence>
<comment type="caution">
    <text evidence="2">The sequence shown here is derived from an EMBL/GenBank/DDBJ whole genome shotgun (WGS) entry which is preliminary data.</text>
</comment>
<feature type="region of interest" description="Disordered" evidence="1">
    <location>
        <begin position="1"/>
        <end position="108"/>
    </location>
</feature>
<dbReference type="Pfam" id="PF08555">
    <property type="entry name" value="FAM32A"/>
    <property type="match status" value="1"/>
</dbReference>
<feature type="compositionally biased region" description="Basic and acidic residues" evidence="1">
    <location>
        <begin position="68"/>
        <end position="108"/>
    </location>
</feature>
<feature type="compositionally biased region" description="Basic and acidic residues" evidence="1">
    <location>
        <begin position="37"/>
        <end position="60"/>
    </location>
</feature>
<dbReference type="Proteomes" id="UP000191285">
    <property type="component" value="Unassembled WGS sequence"/>
</dbReference>
<protein>
    <recommendedName>
        <fullName evidence="4">DUF1754-domain-containing protein</fullName>
    </recommendedName>
</protein>